<evidence type="ECO:0000256" key="8">
    <source>
        <dbReference type="ARBA" id="ARBA00030407"/>
    </source>
</evidence>
<keyword evidence="13" id="KW-1185">Reference proteome</keyword>
<dbReference type="NCBIfam" id="NF007959">
    <property type="entry name" value="PRK10678.1"/>
    <property type="match status" value="1"/>
</dbReference>
<dbReference type="Proteomes" id="UP000199670">
    <property type="component" value="Unassembled WGS sequence"/>
</dbReference>
<name>A0A1C4BZ04_9GAMM</name>
<evidence type="ECO:0000256" key="2">
    <source>
        <dbReference type="ARBA" id="ARBA00005426"/>
    </source>
</evidence>
<dbReference type="RefSeq" id="WP_091348671.1">
    <property type="nucleotide sequence ID" value="NZ_FMAQ01000006.1"/>
</dbReference>
<dbReference type="SUPFAM" id="SSF54690">
    <property type="entry name" value="Molybdopterin synthase subunit MoaE"/>
    <property type="match status" value="1"/>
</dbReference>
<dbReference type="Gene3D" id="3.90.1170.40">
    <property type="entry name" value="Molybdopterin biosynthesis MoaE subunit"/>
    <property type="match status" value="1"/>
</dbReference>
<dbReference type="AlphaFoldDB" id="A0A1C4BZ04"/>
<evidence type="ECO:0000256" key="4">
    <source>
        <dbReference type="ARBA" id="ARBA00013858"/>
    </source>
</evidence>
<protein>
    <recommendedName>
        <fullName evidence="4">Molybdopterin synthase catalytic subunit</fullName>
        <ecNumber evidence="3">2.8.1.12</ecNumber>
    </recommendedName>
    <alternativeName>
        <fullName evidence="9">MPT synthase subunit 2</fullName>
    </alternativeName>
    <alternativeName>
        <fullName evidence="7">Molybdenum cofactor biosynthesis protein E</fullName>
    </alternativeName>
    <alternativeName>
        <fullName evidence="8">Molybdopterin-converting factor large subunit</fullName>
    </alternativeName>
    <alternativeName>
        <fullName evidence="10">Molybdopterin-converting factor subunit 2</fullName>
    </alternativeName>
</protein>
<evidence type="ECO:0000313" key="13">
    <source>
        <dbReference type="Proteomes" id="UP000199670"/>
    </source>
</evidence>
<dbReference type="PANTHER" id="PTHR23404">
    <property type="entry name" value="MOLYBDOPTERIN SYNTHASE RELATED"/>
    <property type="match status" value="1"/>
</dbReference>
<dbReference type="Pfam" id="PF02391">
    <property type="entry name" value="MoaE"/>
    <property type="match status" value="1"/>
</dbReference>
<dbReference type="CDD" id="cd00756">
    <property type="entry name" value="MoaE"/>
    <property type="match status" value="1"/>
</dbReference>
<reference evidence="13" key="1">
    <citation type="submission" date="2016-08" db="EMBL/GenBank/DDBJ databases">
        <authorList>
            <person name="Varghese N."/>
            <person name="Submissions Spin"/>
        </authorList>
    </citation>
    <scope>NUCLEOTIDE SEQUENCE [LARGE SCALE GENOMIC DNA]</scope>
    <source>
        <strain evidence="13">R-53248</strain>
    </source>
</reference>
<dbReference type="InterPro" id="IPR036563">
    <property type="entry name" value="MoaE_sf"/>
</dbReference>
<evidence type="ECO:0000256" key="10">
    <source>
        <dbReference type="ARBA" id="ARBA00032474"/>
    </source>
</evidence>
<comment type="similarity">
    <text evidence="2">Belongs to the MoaE family.</text>
</comment>
<evidence type="ECO:0000256" key="6">
    <source>
        <dbReference type="ARBA" id="ARBA00026066"/>
    </source>
</evidence>
<evidence type="ECO:0000256" key="9">
    <source>
        <dbReference type="ARBA" id="ARBA00030781"/>
    </source>
</evidence>
<comment type="subunit">
    <text evidence="6">Heterotetramer of 2 MoaD subunits and 2 MoaE subunits. Also stable as homodimer. The enzyme changes between these two forms during catalysis.</text>
</comment>
<organism evidence="12 13">
    <name type="scientific">Gilliamella bombicola</name>
    <dbReference type="NCBI Taxonomy" id="1798182"/>
    <lineage>
        <taxon>Bacteria</taxon>
        <taxon>Pseudomonadati</taxon>
        <taxon>Pseudomonadota</taxon>
        <taxon>Gammaproteobacteria</taxon>
        <taxon>Orbales</taxon>
        <taxon>Orbaceae</taxon>
        <taxon>Gilliamella</taxon>
    </lineage>
</organism>
<comment type="catalytic activity">
    <reaction evidence="11">
        <text>2 [molybdopterin-synthase sulfur-carrier protein]-C-terminal-Gly-aminoethanethioate + cyclic pyranopterin phosphate + H2O = molybdopterin + 2 [molybdopterin-synthase sulfur-carrier protein]-C-terminal Gly-Gly + 2 H(+)</text>
        <dbReference type="Rhea" id="RHEA:26333"/>
        <dbReference type="Rhea" id="RHEA-COMP:12202"/>
        <dbReference type="Rhea" id="RHEA-COMP:19907"/>
        <dbReference type="ChEBI" id="CHEBI:15377"/>
        <dbReference type="ChEBI" id="CHEBI:15378"/>
        <dbReference type="ChEBI" id="CHEBI:58698"/>
        <dbReference type="ChEBI" id="CHEBI:59648"/>
        <dbReference type="ChEBI" id="CHEBI:90778"/>
        <dbReference type="ChEBI" id="CHEBI:232372"/>
        <dbReference type="EC" id="2.8.1.12"/>
    </reaction>
</comment>
<evidence type="ECO:0000256" key="5">
    <source>
        <dbReference type="ARBA" id="ARBA00023150"/>
    </source>
</evidence>
<dbReference type="GO" id="GO:0030366">
    <property type="term" value="F:molybdopterin synthase activity"/>
    <property type="evidence" value="ECO:0007669"/>
    <property type="project" value="UniProtKB-EC"/>
</dbReference>
<dbReference type="STRING" id="1798182.GA0061081_10665"/>
<dbReference type="GO" id="GO:0006777">
    <property type="term" value="P:Mo-molybdopterin cofactor biosynthetic process"/>
    <property type="evidence" value="ECO:0007669"/>
    <property type="project" value="UniProtKB-KW"/>
</dbReference>
<evidence type="ECO:0000256" key="7">
    <source>
        <dbReference type="ARBA" id="ARBA00029745"/>
    </source>
</evidence>
<dbReference type="UniPathway" id="UPA00344"/>
<dbReference type="EMBL" id="FMAQ01000006">
    <property type="protein sequence ID" value="SCC12075.1"/>
    <property type="molecule type" value="Genomic_DNA"/>
</dbReference>
<evidence type="ECO:0000313" key="12">
    <source>
        <dbReference type="EMBL" id="SCC12075.1"/>
    </source>
</evidence>
<evidence type="ECO:0000256" key="3">
    <source>
        <dbReference type="ARBA" id="ARBA00011950"/>
    </source>
</evidence>
<dbReference type="InterPro" id="IPR003448">
    <property type="entry name" value="Mopterin_biosynth_MoaE"/>
</dbReference>
<evidence type="ECO:0000256" key="11">
    <source>
        <dbReference type="ARBA" id="ARBA00049878"/>
    </source>
</evidence>
<proteinExistence type="inferred from homology"/>
<comment type="pathway">
    <text evidence="1">Cofactor biosynthesis; molybdopterin biosynthesis.</text>
</comment>
<dbReference type="EC" id="2.8.1.12" evidence="3"/>
<sequence>MDLIKVSQEPIDVNKLTDWLSQLPQDGAIVTFMGKVRSIEKYTISLFLEHYAGMTEKVLVNIIAQARERWQLSRVAIIHRVGKINVNEQIVFVGVSSAHRADSFAATEFIMDILKNEAPFWKKERTTDGDIWVDAKKSDADALKKWY</sequence>
<keyword evidence="5" id="KW-0501">Molybdenum cofactor biosynthesis</keyword>
<gene>
    <name evidence="12" type="ORF">GA0061081_10665</name>
</gene>
<evidence type="ECO:0000256" key="1">
    <source>
        <dbReference type="ARBA" id="ARBA00005046"/>
    </source>
</evidence>
<dbReference type="OrthoDB" id="9803224at2"/>
<accession>A0A1C4BZ04</accession>